<keyword evidence="2" id="KW-1185">Reference proteome</keyword>
<name>A0A4Y2MQE7_ARAVE</name>
<comment type="caution">
    <text evidence="1">The sequence shown here is derived from an EMBL/GenBank/DDBJ whole genome shotgun (WGS) entry which is preliminary data.</text>
</comment>
<gene>
    <name evidence="1" type="ORF">AVEN_246085_1</name>
</gene>
<dbReference type="AlphaFoldDB" id="A0A4Y2MQE7"/>
<reference evidence="1 2" key="1">
    <citation type="journal article" date="2019" name="Sci. Rep.">
        <title>Orb-weaving spider Araneus ventricosus genome elucidates the spidroin gene catalogue.</title>
        <authorList>
            <person name="Kono N."/>
            <person name="Nakamura H."/>
            <person name="Ohtoshi R."/>
            <person name="Moran D.A.P."/>
            <person name="Shinohara A."/>
            <person name="Yoshida Y."/>
            <person name="Fujiwara M."/>
            <person name="Mori M."/>
            <person name="Tomita M."/>
            <person name="Arakawa K."/>
        </authorList>
    </citation>
    <scope>NUCLEOTIDE SEQUENCE [LARGE SCALE GENOMIC DNA]</scope>
</reference>
<dbReference type="Proteomes" id="UP000499080">
    <property type="component" value="Unassembled WGS sequence"/>
</dbReference>
<organism evidence="1 2">
    <name type="scientific">Araneus ventricosus</name>
    <name type="common">Orbweaver spider</name>
    <name type="synonym">Epeira ventricosa</name>
    <dbReference type="NCBI Taxonomy" id="182803"/>
    <lineage>
        <taxon>Eukaryota</taxon>
        <taxon>Metazoa</taxon>
        <taxon>Ecdysozoa</taxon>
        <taxon>Arthropoda</taxon>
        <taxon>Chelicerata</taxon>
        <taxon>Arachnida</taxon>
        <taxon>Araneae</taxon>
        <taxon>Araneomorphae</taxon>
        <taxon>Entelegynae</taxon>
        <taxon>Araneoidea</taxon>
        <taxon>Araneidae</taxon>
        <taxon>Araneus</taxon>
    </lineage>
</organism>
<proteinExistence type="predicted"/>
<evidence type="ECO:0000313" key="1">
    <source>
        <dbReference type="EMBL" id="GBN28779.1"/>
    </source>
</evidence>
<dbReference type="EMBL" id="BGPR01007691">
    <property type="protein sequence ID" value="GBN28779.1"/>
    <property type="molecule type" value="Genomic_DNA"/>
</dbReference>
<protein>
    <submittedName>
        <fullName evidence="1">Uncharacterized protein</fullName>
    </submittedName>
</protein>
<evidence type="ECO:0000313" key="2">
    <source>
        <dbReference type="Proteomes" id="UP000499080"/>
    </source>
</evidence>
<accession>A0A4Y2MQE7</accession>
<sequence length="262" mass="30017">MFAALFTVSSRKGICISVRFSFAMLDFEDIFLKSLDPASCLAFGFLKIKKPSQESIISAEKKFPSKEVALKCSIDFTMSKSVDPTFFLTRTLVETQSSGDSSIIPLSTFSLTRRSASSFFAKGKRLGFLLIGGNFKSCVVMLRHIAMDAIIVTGRNQVLTFLEYFSYCCWLLFIKYFKILQDRMKKLFFGKFSRTSDDIHHWFIRRNNSPFDHSLEFIVQIQNSNRDGFLFQINECCHHKDTFLETLLGKSLTTYLNCPETS</sequence>